<dbReference type="NCBIfam" id="TIGR01906">
    <property type="entry name" value="integ_TIGR01906"/>
    <property type="match status" value="1"/>
</dbReference>
<dbReference type="KEGG" id="cfer:D4Z93_02605"/>
<keyword evidence="1" id="KW-1133">Transmembrane helix</keyword>
<dbReference type="AlphaFoldDB" id="A0A386H1A6"/>
<feature type="transmembrane region" description="Helical" evidence="1">
    <location>
        <begin position="12"/>
        <end position="33"/>
    </location>
</feature>
<evidence type="ECO:0000256" key="1">
    <source>
        <dbReference type="SAM" id="Phobius"/>
    </source>
</evidence>
<accession>A0A386H1A6</accession>
<keyword evidence="1" id="KW-0812">Transmembrane</keyword>
<dbReference type="EMBL" id="CP032416">
    <property type="protein sequence ID" value="AYD39487.1"/>
    <property type="molecule type" value="Genomic_DNA"/>
</dbReference>
<feature type="transmembrane region" description="Helical" evidence="1">
    <location>
        <begin position="182"/>
        <end position="205"/>
    </location>
</feature>
<dbReference type="Proteomes" id="UP000266301">
    <property type="component" value="Chromosome"/>
</dbReference>
<sequence>MTKSNVRLFQNCIISLILSFTIILFAIEITLIFKGLYYFDIIHLNIEKTSGLNKTQIILIYNHILNFINSNENKTFTLPILPYSIKAQLHFIEVRNIFLYIRKLLFIFTLFSMLSMNYIIHTYSILNSSSNLLLSICTLIFLILFLNFDTIFTLFHKIVFPNTYWLFDPNKDPIITIFPERFFLHCAILIVSIIVVIALILKVLYYSKVKYHK</sequence>
<keyword evidence="1" id="KW-0472">Membrane</keyword>
<feature type="transmembrane region" description="Helical" evidence="1">
    <location>
        <begin position="97"/>
        <end position="120"/>
    </location>
</feature>
<dbReference type="InterPro" id="IPR010178">
    <property type="entry name" value="Lit"/>
</dbReference>
<dbReference type="RefSeq" id="WP_119970196.1">
    <property type="nucleotide sequence ID" value="NZ_CP032416.1"/>
</dbReference>
<dbReference type="OrthoDB" id="9813051at2"/>
<keyword evidence="3" id="KW-1185">Reference proteome</keyword>
<evidence type="ECO:0000313" key="3">
    <source>
        <dbReference type="Proteomes" id="UP000266301"/>
    </source>
</evidence>
<evidence type="ECO:0000313" key="2">
    <source>
        <dbReference type="EMBL" id="AYD39487.1"/>
    </source>
</evidence>
<reference evidence="2 3" key="1">
    <citation type="journal article" date="2019" name="Int. J. Syst. Evol. Microbiol.">
        <title>Clostridium fermenticellae sp. nov., isolated from the mud in a fermentation cellar for the production of the Chinese liquor, baijiu.</title>
        <authorList>
            <person name="Xu P.X."/>
            <person name="Chai L.J."/>
            <person name="Qiu T."/>
            <person name="Zhang X.J."/>
            <person name="Lu Z.M."/>
            <person name="Xiao C."/>
            <person name="Wang S.T."/>
            <person name="Shen C.H."/>
            <person name="Shi J.S."/>
            <person name="Xu Z.H."/>
        </authorList>
    </citation>
    <scope>NUCLEOTIDE SEQUENCE [LARGE SCALE GENOMIC DNA]</scope>
    <source>
        <strain evidence="2 3">JN500901</strain>
    </source>
</reference>
<dbReference type="Pfam" id="PF07314">
    <property type="entry name" value="Lit"/>
    <property type="match status" value="1"/>
</dbReference>
<feature type="transmembrane region" description="Helical" evidence="1">
    <location>
        <begin position="132"/>
        <end position="155"/>
    </location>
</feature>
<protein>
    <submittedName>
        <fullName evidence="2">TIGR01906 family membrane protein</fullName>
    </submittedName>
</protein>
<organism evidence="2 3">
    <name type="scientific">Clostridium fermenticellae</name>
    <dbReference type="NCBI Taxonomy" id="2068654"/>
    <lineage>
        <taxon>Bacteria</taxon>
        <taxon>Bacillati</taxon>
        <taxon>Bacillota</taxon>
        <taxon>Clostridia</taxon>
        <taxon>Eubacteriales</taxon>
        <taxon>Clostridiaceae</taxon>
        <taxon>Clostridium</taxon>
    </lineage>
</organism>
<proteinExistence type="predicted"/>
<gene>
    <name evidence="2" type="ORF">D4Z93_02605</name>
</gene>
<name>A0A386H1A6_9CLOT</name>